<organism evidence="1 2">
    <name type="scientific">Caerostris extrusa</name>
    <name type="common">Bark spider</name>
    <name type="synonym">Caerostris bankana</name>
    <dbReference type="NCBI Taxonomy" id="172846"/>
    <lineage>
        <taxon>Eukaryota</taxon>
        <taxon>Metazoa</taxon>
        <taxon>Ecdysozoa</taxon>
        <taxon>Arthropoda</taxon>
        <taxon>Chelicerata</taxon>
        <taxon>Arachnida</taxon>
        <taxon>Araneae</taxon>
        <taxon>Araneomorphae</taxon>
        <taxon>Entelegynae</taxon>
        <taxon>Araneoidea</taxon>
        <taxon>Araneidae</taxon>
        <taxon>Caerostris</taxon>
    </lineage>
</organism>
<dbReference type="AlphaFoldDB" id="A0AAV4V995"/>
<dbReference type="Proteomes" id="UP001054945">
    <property type="component" value="Unassembled WGS sequence"/>
</dbReference>
<comment type="caution">
    <text evidence="1">The sequence shown here is derived from an EMBL/GenBank/DDBJ whole genome shotgun (WGS) entry which is preliminary data.</text>
</comment>
<name>A0AAV4V995_CAEEX</name>
<proteinExistence type="predicted"/>
<keyword evidence="2" id="KW-1185">Reference proteome</keyword>
<evidence type="ECO:0000313" key="1">
    <source>
        <dbReference type="EMBL" id="GIY66921.1"/>
    </source>
</evidence>
<accession>A0AAV4V995</accession>
<sequence length="66" mass="7627">MSVLMMDIINPSDEMSLQRFRDVDKRAIILLVLKVLGLQTPKGSLPHRKSDCLLEFFRVYSYTPSL</sequence>
<evidence type="ECO:0000313" key="2">
    <source>
        <dbReference type="Proteomes" id="UP001054945"/>
    </source>
</evidence>
<protein>
    <submittedName>
        <fullName evidence="1">Uncharacterized protein</fullName>
    </submittedName>
</protein>
<reference evidence="1 2" key="1">
    <citation type="submission" date="2021-06" db="EMBL/GenBank/DDBJ databases">
        <title>Caerostris extrusa draft genome.</title>
        <authorList>
            <person name="Kono N."/>
            <person name="Arakawa K."/>
        </authorList>
    </citation>
    <scope>NUCLEOTIDE SEQUENCE [LARGE SCALE GENOMIC DNA]</scope>
</reference>
<gene>
    <name evidence="1" type="ORF">CEXT_32511</name>
</gene>
<dbReference type="EMBL" id="BPLR01014174">
    <property type="protein sequence ID" value="GIY66921.1"/>
    <property type="molecule type" value="Genomic_DNA"/>
</dbReference>